<dbReference type="Pfam" id="PF00491">
    <property type="entry name" value="Arginase"/>
    <property type="match status" value="1"/>
</dbReference>
<dbReference type="GO" id="GO:0016813">
    <property type="term" value="F:hydrolase activity, acting on carbon-nitrogen (but not peptide) bonds, in linear amidines"/>
    <property type="evidence" value="ECO:0007669"/>
    <property type="project" value="UniProtKB-ARBA"/>
</dbReference>
<dbReference type="InterPro" id="IPR006035">
    <property type="entry name" value="Ureohydrolase"/>
</dbReference>
<protein>
    <recommendedName>
        <fullName evidence="4">Arginase</fullName>
    </recommendedName>
</protein>
<name>A0A2K8N8W4_9BACL</name>
<dbReference type="Proteomes" id="UP000231932">
    <property type="component" value="Chromosome"/>
</dbReference>
<dbReference type="EMBL" id="CP024955">
    <property type="protein sequence ID" value="ATY85764.1"/>
    <property type="molecule type" value="Genomic_DNA"/>
</dbReference>
<dbReference type="AlphaFoldDB" id="A0A2K8N8W4"/>
<gene>
    <name evidence="2" type="ORF">CVV65_13190</name>
</gene>
<dbReference type="GO" id="GO:0046872">
    <property type="term" value="F:metal ion binding"/>
    <property type="evidence" value="ECO:0007669"/>
    <property type="project" value="InterPro"/>
</dbReference>
<proteinExistence type="predicted"/>
<reference evidence="3" key="1">
    <citation type="submission" date="2017-11" db="EMBL/GenBank/DDBJ databases">
        <title>Complete Genome Sequence of Kyrpidia sp. Strain EA-1, a thermophilic, hydrogen-oxidizing Bacterium, isolated from the Azores.</title>
        <authorList>
            <person name="Reiner J.E."/>
            <person name="Lapp C.J."/>
            <person name="Bunk B."/>
            <person name="Gescher J."/>
        </authorList>
    </citation>
    <scope>NUCLEOTIDE SEQUENCE [LARGE SCALE GENOMIC DNA]</scope>
    <source>
        <strain evidence="3">EA-1</strain>
    </source>
</reference>
<dbReference type="KEGG" id="kyr:CVV65_13190"/>
<organism evidence="2 3">
    <name type="scientific">Kyrpidia spormannii</name>
    <dbReference type="NCBI Taxonomy" id="2055160"/>
    <lineage>
        <taxon>Bacteria</taxon>
        <taxon>Bacillati</taxon>
        <taxon>Bacillota</taxon>
        <taxon>Bacilli</taxon>
        <taxon>Bacillales</taxon>
        <taxon>Alicyclobacillaceae</taxon>
        <taxon>Kyrpidia</taxon>
    </lineage>
</organism>
<evidence type="ECO:0000256" key="1">
    <source>
        <dbReference type="SAM" id="MobiDB-lite"/>
    </source>
</evidence>
<dbReference type="InterPro" id="IPR023696">
    <property type="entry name" value="Ureohydrolase_dom_sf"/>
</dbReference>
<dbReference type="RefSeq" id="WP_100668522.1">
    <property type="nucleotide sequence ID" value="NZ_CP024955.1"/>
</dbReference>
<dbReference type="SUPFAM" id="SSF52768">
    <property type="entry name" value="Arginase/deacetylase"/>
    <property type="match status" value="1"/>
</dbReference>
<feature type="region of interest" description="Disordered" evidence="1">
    <location>
        <begin position="259"/>
        <end position="278"/>
    </location>
</feature>
<evidence type="ECO:0008006" key="4">
    <source>
        <dbReference type="Google" id="ProtNLM"/>
    </source>
</evidence>
<keyword evidence="3" id="KW-1185">Reference proteome</keyword>
<accession>A0A2K8N8W4</accession>
<evidence type="ECO:0000313" key="3">
    <source>
        <dbReference type="Proteomes" id="UP000231932"/>
    </source>
</evidence>
<dbReference type="Gene3D" id="3.40.800.10">
    <property type="entry name" value="Ureohydrolase domain"/>
    <property type="match status" value="1"/>
</dbReference>
<evidence type="ECO:0000313" key="2">
    <source>
        <dbReference type="EMBL" id="ATY85764.1"/>
    </source>
</evidence>
<dbReference type="OrthoDB" id="9805406at2"/>
<sequence length="278" mass="30631">MSPGPTASPRRPAILLDFDAAFEIQPRLRQAVDQVVPLPSPPKWLCPPDRGRALERNLSHLPPGRLTFIGSGDYHYLTNFFLRQISRPFTLVLIDHHDDAADATNEWLTCGNWVRFTERHRSLKRIVYIDGAGLSIAEPSPKRFLWTKIPLSHPLTGNPAPLLAQIPTAGVYVSIDKDVLDTGAAHTNWDQGGLDAQSLIHLFETVALRRSVIGADVCGELSPALPGLPTRQEEEAAQKNESVNLALLNVWRRITVRPALPRPAGSPSPRRFLPGAGL</sequence>